<dbReference type="Proteomes" id="UP000292082">
    <property type="component" value="Unassembled WGS sequence"/>
</dbReference>
<reference evidence="1 2" key="1">
    <citation type="submission" date="2019-01" db="EMBL/GenBank/DDBJ databases">
        <title>Draft genome sequences of three monokaryotic isolates of the white-rot basidiomycete fungus Dichomitus squalens.</title>
        <authorList>
            <consortium name="DOE Joint Genome Institute"/>
            <person name="Lopez S.C."/>
            <person name="Andreopoulos B."/>
            <person name="Pangilinan J."/>
            <person name="Lipzen A."/>
            <person name="Riley R."/>
            <person name="Ahrendt S."/>
            <person name="Ng V."/>
            <person name="Barry K."/>
            <person name="Daum C."/>
            <person name="Grigoriev I.V."/>
            <person name="Hilden K.S."/>
            <person name="Makela M.R."/>
            <person name="de Vries R.P."/>
        </authorList>
    </citation>
    <scope>NUCLEOTIDE SEQUENCE [LARGE SCALE GENOMIC DNA]</scope>
    <source>
        <strain evidence="1 2">CBS 464.89</strain>
    </source>
</reference>
<gene>
    <name evidence="1" type="ORF">BD310DRAFT_887014</name>
</gene>
<accession>A0A4V2K6X6</accession>
<protein>
    <submittedName>
        <fullName evidence="1">Uncharacterized protein</fullName>
    </submittedName>
</protein>
<keyword evidence="2" id="KW-1185">Reference proteome</keyword>
<evidence type="ECO:0000313" key="2">
    <source>
        <dbReference type="Proteomes" id="UP000292082"/>
    </source>
</evidence>
<dbReference type="EMBL" id="ML145202">
    <property type="protein sequence ID" value="TBU53893.1"/>
    <property type="molecule type" value="Genomic_DNA"/>
</dbReference>
<dbReference type="AlphaFoldDB" id="A0A4V2K6X6"/>
<organism evidence="1 2">
    <name type="scientific">Dichomitus squalens</name>
    <dbReference type="NCBI Taxonomy" id="114155"/>
    <lineage>
        <taxon>Eukaryota</taxon>
        <taxon>Fungi</taxon>
        <taxon>Dikarya</taxon>
        <taxon>Basidiomycota</taxon>
        <taxon>Agaricomycotina</taxon>
        <taxon>Agaricomycetes</taxon>
        <taxon>Polyporales</taxon>
        <taxon>Polyporaceae</taxon>
        <taxon>Dichomitus</taxon>
    </lineage>
</organism>
<proteinExistence type="predicted"/>
<name>A0A4V2K6X6_9APHY</name>
<evidence type="ECO:0000313" key="1">
    <source>
        <dbReference type="EMBL" id="TBU53893.1"/>
    </source>
</evidence>
<sequence length="150" mass="16813">MTADIITYRLGEKHYCYIVAPKTYDAAIQAARDNYKELKDVDPARITLCVNSFVGAQPQRVRISPDSWPIVLSRLSSRQVVEIVLQPSTLPHIVVHAAEDVDSLPTYEGLREQSRSKDSYLAAPPSQSVSPLVKSISTELIRSVQRHARR</sequence>